<accession>A0A845AT98</accession>
<dbReference type="RefSeq" id="WP_160779150.1">
    <property type="nucleotide sequence ID" value="NZ_BAAAZF010000001.1"/>
</dbReference>
<dbReference type="SUPFAM" id="SSF50952">
    <property type="entry name" value="Soluble quinoprotein glucose dehydrogenase"/>
    <property type="match status" value="1"/>
</dbReference>
<organism evidence="3 4">
    <name type="scientific">Parerythrobacter jejuensis</name>
    <dbReference type="NCBI Taxonomy" id="795812"/>
    <lineage>
        <taxon>Bacteria</taxon>
        <taxon>Pseudomonadati</taxon>
        <taxon>Pseudomonadota</taxon>
        <taxon>Alphaproteobacteria</taxon>
        <taxon>Sphingomonadales</taxon>
        <taxon>Erythrobacteraceae</taxon>
        <taxon>Parerythrobacter</taxon>
    </lineage>
</organism>
<evidence type="ECO:0000313" key="4">
    <source>
        <dbReference type="Proteomes" id="UP000446786"/>
    </source>
</evidence>
<feature type="domain" description="Glucose/Sorbosone dehydrogenase" evidence="2">
    <location>
        <begin position="47"/>
        <end position="382"/>
    </location>
</feature>
<sequence length="387" mass="40991">MTQTNSKYIALLSLPAIALASCGSTNSGDTQSASADVSIATEAMGEFDRPWAIAFAPGTKTVFLTEKAGTMKFVDTATGRTGTVTGVPEVDYGGQGGFGDVAFLPSEASDTLDRRTIYLSWAEAGDGDTRGAVVGRGTLICEEADACRIEGLDVIWRQAPKVTGRGHYSHKIAFSPDEQYLFIASGDRQKLEPAQDNSNTLGTVVRLNLDGTPAAGNPFADQAAPTNQIWSYGHRNVLGLQFAPDGSLWDLEHGPAGGDELNRVEMGVNYGWPTVSDGDHYNGDPIPDHNTRPEFRTAAIGWTPVIAPGDFIFYTGDTFAGWKGDVLAAGLSSNAIIHVTIDGDKATEVARHDFGARLRDIAQGPDGNVWVIEDGEGGKLIKVSPAA</sequence>
<dbReference type="Gene3D" id="2.120.10.30">
    <property type="entry name" value="TolB, C-terminal domain"/>
    <property type="match status" value="1"/>
</dbReference>
<dbReference type="PROSITE" id="PS51257">
    <property type="entry name" value="PROKAR_LIPOPROTEIN"/>
    <property type="match status" value="1"/>
</dbReference>
<reference evidence="3 4" key="1">
    <citation type="submission" date="2019-12" db="EMBL/GenBank/DDBJ databases">
        <title>Genomic-based taxomic classification of the family Erythrobacteraceae.</title>
        <authorList>
            <person name="Xu L."/>
        </authorList>
    </citation>
    <scope>NUCLEOTIDE SEQUENCE [LARGE SCALE GENOMIC DNA]</scope>
    <source>
        <strain evidence="3 4">JCM 16677</strain>
    </source>
</reference>
<feature type="chain" id="PRO_5032942392" evidence="1">
    <location>
        <begin position="21"/>
        <end position="387"/>
    </location>
</feature>
<dbReference type="PANTHER" id="PTHR19328">
    <property type="entry name" value="HEDGEHOG-INTERACTING PROTEIN"/>
    <property type="match status" value="1"/>
</dbReference>
<dbReference type="EMBL" id="WTYE01000001">
    <property type="protein sequence ID" value="MXP31736.1"/>
    <property type="molecule type" value="Genomic_DNA"/>
</dbReference>
<gene>
    <name evidence="3" type="ORF">GRI94_07860</name>
</gene>
<dbReference type="Proteomes" id="UP000446786">
    <property type="component" value="Unassembled WGS sequence"/>
</dbReference>
<dbReference type="InterPro" id="IPR011042">
    <property type="entry name" value="6-blade_b-propeller_TolB-like"/>
</dbReference>
<protein>
    <submittedName>
        <fullName evidence="3">PQQ-dependent sugar dehydrogenase</fullName>
    </submittedName>
</protein>
<comment type="caution">
    <text evidence="3">The sequence shown here is derived from an EMBL/GenBank/DDBJ whole genome shotgun (WGS) entry which is preliminary data.</text>
</comment>
<evidence type="ECO:0000313" key="3">
    <source>
        <dbReference type="EMBL" id="MXP31736.1"/>
    </source>
</evidence>
<name>A0A845AT98_9SPHN</name>
<evidence type="ECO:0000259" key="2">
    <source>
        <dbReference type="Pfam" id="PF07995"/>
    </source>
</evidence>
<evidence type="ECO:0000256" key="1">
    <source>
        <dbReference type="SAM" id="SignalP"/>
    </source>
</evidence>
<proteinExistence type="predicted"/>
<dbReference type="InterPro" id="IPR011041">
    <property type="entry name" value="Quinoprot_gluc/sorb_DH_b-prop"/>
</dbReference>
<dbReference type="InterPro" id="IPR012938">
    <property type="entry name" value="Glc/Sorbosone_DH"/>
</dbReference>
<feature type="signal peptide" evidence="1">
    <location>
        <begin position="1"/>
        <end position="20"/>
    </location>
</feature>
<keyword evidence="4" id="KW-1185">Reference proteome</keyword>
<keyword evidence="1" id="KW-0732">Signal</keyword>
<dbReference type="OrthoDB" id="9770043at2"/>
<dbReference type="AlphaFoldDB" id="A0A845AT98"/>
<dbReference type="Pfam" id="PF07995">
    <property type="entry name" value="GSDH"/>
    <property type="match status" value="1"/>
</dbReference>
<dbReference type="PANTHER" id="PTHR19328:SF75">
    <property type="entry name" value="ALDOSE SUGAR DEHYDROGENASE YLII"/>
    <property type="match status" value="1"/>
</dbReference>